<feature type="compositionally biased region" description="Low complexity" evidence="1">
    <location>
        <begin position="1"/>
        <end position="26"/>
    </location>
</feature>
<accession>A0AAX6I3C8</accession>
<gene>
    <name evidence="3" type="ORF">M6B38_276070</name>
</gene>
<dbReference type="Proteomes" id="UP001140949">
    <property type="component" value="Unassembled WGS sequence"/>
</dbReference>
<name>A0AAX6I3C8_IRIPA</name>
<reference evidence="3" key="1">
    <citation type="journal article" date="2023" name="GigaByte">
        <title>Genome assembly of the bearded iris, Iris pallida Lam.</title>
        <authorList>
            <person name="Bruccoleri R.E."/>
            <person name="Oakeley E.J."/>
            <person name="Faust A.M.E."/>
            <person name="Altorfer M."/>
            <person name="Dessus-Babus S."/>
            <person name="Burckhardt D."/>
            <person name="Oertli M."/>
            <person name="Naumann U."/>
            <person name="Petersen F."/>
            <person name="Wong J."/>
        </authorList>
    </citation>
    <scope>NUCLEOTIDE SEQUENCE</scope>
    <source>
        <strain evidence="3">GSM-AAB239-AS_SAM_17_03QT</strain>
    </source>
</reference>
<feature type="region of interest" description="Disordered" evidence="1">
    <location>
        <begin position="1"/>
        <end position="70"/>
    </location>
</feature>
<evidence type="ECO:0000313" key="4">
    <source>
        <dbReference type="Proteomes" id="UP001140949"/>
    </source>
</evidence>
<comment type="caution">
    <text evidence="3">The sequence shown here is derived from an EMBL/GenBank/DDBJ whole genome shotgun (WGS) entry which is preliminary data.</text>
</comment>
<evidence type="ECO:0000313" key="3">
    <source>
        <dbReference type="EMBL" id="KAJ6847662.1"/>
    </source>
</evidence>
<feature type="transmembrane region" description="Helical" evidence="2">
    <location>
        <begin position="135"/>
        <end position="155"/>
    </location>
</feature>
<reference evidence="3" key="2">
    <citation type="submission" date="2023-04" db="EMBL/GenBank/DDBJ databases">
        <authorList>
            <person name="Bruccoleri R.E."/>
            <person name="Oakeley E.J."/>
            <person name="Faust A.-M."/>
            <person name="Dessus-Babus S."/>
            <person name="Altorfer M."/>
            <person name="Burckhardt D."/>
            <person name="Oertli M."/>
            <person name="Naumann U."/>
            <person name="Petersen F."/>
            <person name="Wong J."/>
        </authorList>
    </citation>
    <scope>NUCLEOTIDE SEQUENCE</scope>
    <source>
        <strain evidence="3">GSM-AAB239-AS_SAM_17_03QT</strain>
        <tissue evidence="3">Leaf</tissue>
    </source>
</reference>
<dbReference type="EMBL" id="JANAVB010005000">
    <property type="protein sequence ID" value="KAJ6847662.1"/>
    <property type="molecule type" value="Genomic_DNA"/>
</dbReference>
<protein>
    <submittedName>
        <fullName evidence="3">2-Cys peroxiredoxin BAS1, chloroplastic-like</fullName>
    </submittedName>
</protein>
<evidence type="ECO:0000256" key="2">
    <source>
        <dbReference type="SAM" id="Phobius"/>
    </source>
</evidence>
<proteinExistence type="predicted"/>
<keyword evidence="2" id="KW-0812">Transmembrane</keyword>
<dbReference type="AlphaFoldDB" id="A0AAX6I3C8"/>
<keyword evidence="4" id="KW-1185">Reference proteome</keyword>
<keyword evidence="2" id="KW-1133">Transmembrane helix</keyword>
<organism evidence="3 4">
    <name type="scientific">Iris pallida</name>
    <name type="common">Sweet iris</name>
    <dbReference type="NCBI Taxonomy" id="29817"/>
    <lineage>
        <taxon>Eukaryota</taxon>
        <taxon>Viridiplantae</taxon>
        <taxon>Streptophyta</taxon>
        <taxon>Embryophyta</taxon>
        <taxon>Tracheophyta</taxon>
        <taxon>Spermatophyta</taxon>
        <taxon>Magnoliopsida</taxon>
        <taxon>Liliopsida</taxon>
        <taxon>Asparagales</taxon>
        <taxon>Iridaceae</taxon>
        <taxon>Iridoideae</taxon>
        <taxon>Irideae</taxon>
        <taxon>Iris</taxon>
    </lineage>
</organism>
<evidence type="ECO:0000256" key="1">
    <source>
        <dbReference type="SAM" id="MobiDB-lite"/>
    </source>
</evidence>
<keyword evidence="2" id="KW-0472">Membrane</keyword>
<sequence>MAMSTSASSLLLSPNPRFSSSRNPSPTASLWSLPTPSRPRSFGGSSATTSFRPRPMVAAPDSPEELRRERAERVAVGWERSTGFRGRSCFRPGVHQGAIHLSSDSISSSDIQLSGESSFLSILGRSMLFCFSIHWILRLFAPLRLLLSVTATLILRR</sequence>